<evidence type="ECO:0000313" key="1">
    <source>
        <dbReference type="EMBL" id="QCD87350.1"/>
    </source>
</evidence>
<sequence>MALRGGRRLCGHGCCVKVAARWKQRFVCLVRSTAVTAEMEQVQAWWSGVEMVAATAAGWWKERRKLGLGFWEMKVMTWQNLIG</sequence>
<keyword evidence="2" id="KW-1185">Reference proteome</keyword>
<accession>A0A4D6LFR5</accession>
<organism evidence="1 2">
    <name type="scientific">Vigna unguiculata</name>
    <name type="common">Cowpea</name>
    <dbReference type="NCBI Taxonomy" id="3917"/>
    <lineage>
        <taxon>Eukaryota</taxon>
        <taxon>Viridiplantae</taxon>
        <taxon>Streptophyta</taxon>
        <taxon>Embryophyta</taxon>
        <taxon>Tracheophyta</taxon>
        <taxon>Spermatophyta</taxon>
        <taxon>Magnoliopsida</taxon>
        <taxon>eudicotyledons</taxon>
        <taxon>Gunneridae</taxon>
        <taxon>Pentapetalae</taxon>
        <taxon>rosids</taxon>
        <taxon>fabids</taxon>
        <taxon>Fabales</taxon>
        <taxon>Fabaceae</taxon>
        <taxon>Papilionoideae</taxon>
        <taxon>50 kb inversion clade</taxon>
        <taxon>NPAAA clade</taxon>
        <taxon>indigoferoid/millettioid clade</taxon>
        <taxon>Phaseoleae</taxon>
        <taxon>Vigna</taxon>
    </lineage>
</organism>
<proteinExistence type="predicted"/>
<gene>
    <name evidence="1" type="ORF">DEO72_LG3g1884</name>
</gene>
<protein>
    <submittedName>
        <fullName evidence="1">Uncharacterized protein</fullName>
    </submittedName>
</protein>
<dbReference type="AlphaFoldDB" id="A0A4D6LFR5"/>
<dbReference type="Proteomes" id="UP000501690">
    <property type="component" value="Linkage Group LG3"/>
</dbReference>
<reference evidence="1 2" key="1">
    <citation type="submission" date="2019-04" db="EMBL/GenBank/DDBJ databases">
        <title>An improved genome assembly and genetic linkage map for asparagus bean, Vigna unguiculata ssp. sesquipedialis.</title>
        <authorList>
            <person name="Xia Q."/>
            <person name="Zhang R."/>
            <person name="Dong Y."/>
        </authorList>
    </citation>
    <scope>NUCLEOTIDE SEQUENCE [LARGE SCALE GENOMIC DNA]</scope>
    <source>
        <tissue evidence="1">Leaf</tissue>
    </source>
</reference>
<dbReference type="EMBL" id="CP039347">
    <property type="protein sequence ID" value="QCD87350.1"/>
    <property type="molecule type" value="Genomic_DNA"/>
</dbReference>
<name>A0A4D6LFR5_VIGUN</name>
<evidence type="ECO:0000313" key="2">
    <source>
        <dbReference type="Proteomes" id="UP000501690"/>
    </source>
</evidence>